<protein>
    <submittedName>
        <fullName evidence="1">Uncharacterized protein</fullName>
    </submittedName>
</protein>
<proteinExistence type="predicted"/>
<dbReference type="EMBL" id="BDGG01000007">
    <property type="protein sequence ID" value="GAV01101.1"/>
    <property type="molecule type" value="Genomic_DNA"/>
</dbReference>
<name>A0A1D1VJJ3_RAMVA</name>
<evidence type="ECO:0000313" key="2">
    <source>
        <dbReference type="Proteomes" id="UP000186922"/>
    </source>
</evidence>
<gene>
    <name evidence="1" type="primary">RvY_11865</name>
    <name evidence="1" type="synonym">RvY_11865.6</name>
    <name evidence="1" type="ORF">RvY_11865-6</name>
</gene>
<dbReference type="AlphaFoldDB" id="A0A1D1VJJ3"/>
<accession>A0A1D1VJJ3</accession>
<comment type="caution">
    <text evidence="1">The sequence shown here is derived from an EMBL/GenBank/DDBJ whole genome shotgun (WGS) entry which is preliminary data.</text>
</comment>
<keyword evidence="2" id="KW-1185">Reference proteome</keyword>
<dbReference type="Proteomes" id="UP000186922">
    <property type="component" value="Unassembled WGS sequence"/>
</dbReference>
<organism evidence="1 2">
    <name type="scientific">Ramazzottius varieornatus</name>
    <name type="common">Water bear</name>
    <name type="synonym">Tardigrade</name>
    <dbReference type="NCBI Taxonomy" id="947166"/>
    <lineage>
        <taxon>Eukaryota</taxon>
        <taxon>Metazoa</taxon>
        <taxon>Ecdysozoa</taxon>
        <taxon>Tardigrada</taxon>
        <taxon>Eutardigrada</taxon>
        <taxon>Parachela</taxon>
        <taxon>Hypsibioidea</taxon>
        <taxon>Ramazzottiidae</taxon>
        <taxon>Ramazzottius</taxon>
    </lineage>
</organism>
<reference evidence="1 2" key="1">
    <citation type="journal article" date="2016" name="Nat. Commun.">
        <title>Extremotolerant tardigrade genome and improved radiotolerance of human cultured cells by tardigrade-unique protein.</title>
        <authorList>
            <person name="Hashimoto T."/>
            <person name="Horikawa D.D."/>
            <person name="Saito Y."/>
            <person name="Kuwahara H."/>
            <person name="Kozuka-Hata H."/>
            <person name="Shin-I T."/>
            <person name="Minakuchi Y."/>
            <person name="Ohishi K."/>
            <person name="Motoyama A."/>
            <person name="Aizu T."/>
            <person name="Enomoto A."/>
            <person name="Kondo K."/>
            <person name="Tanaka S."/>
            <person name="Hara Y."/>
            <person name="Koshikawa S."/>
            <person name="Sagara H."/>
            <person name="Miura T."/>
            <person name="Yokobori S."/>
            <person name="Miyagawa K."/>
            <person name="Suzuki Y."/>
            <person name="Kubo T."/>
            <person name="Oyama M."/>
            <person name="Kohara Y."/>
            <person name="Fujiyama A."/>
            <person name="Arakawa K."/>
            <person name="Katayama T."/>
            <person name="Toyoda A."/>
            <person name="Kunieda T."/>
        </authorList>
    </citation>
    <scope>NUCLEOTIDE SEQUENCE [LARGE SCALE GENOMIC DNA]</scope>
    <source>
        <strain evidence="1 2">YOKOZUNA-1</strain>
    </source>
</reference>
<evidence type="ECO:0000313" key="1">
    <source>
        <dbReference type="EMBL" id="GAV01101.1"/>
    </source>
</evidence>
<sequence>MCHSSIDKDRLHPLVSLGVLRIQVEQSSTTVRVYVCEAVLVYGAISFAIFHRGKSWHEDPWRCPLPSMGQFEPSRETFRSLYYDCRYQFYVYLPAASYCHNYLTSACFCSGRFCKLGAAPQTGCGVRCSA</sequence>